<evidence type="ECO:0000313" key="1">
    <source>
        <dbReference type="EMBL" id="SFB21253.1"/>
    </source>
</evidence>
<dbReference type="STRING" id="237018.SAMN04489723_105291"/>
<keyword evidence="2" id="KW-1185">Reference proteome</keyword>
<dbReference type="AlphaFoldDB" id="A0A1I0ZAJ2"/>
<name>A0A1I0ZAJ2_9BACT</name>
<organism evidence="1 2">
    <name type="scientific">Algoriphagus aquimarinus</name>
    <dbReference type="NCBI Taxonomy" id="237018"/>
    <lineage>
        <taxon>Bacteria</taxon>
        <taxon>Pseudomonadati</taxon>
        <taxon>Bacteroidota</taxon>
        <taxon>Cytophagia</taxon>
        <taxon>Cytophagales</taxon>
        <taxon>Cyclobacteriaceae</taxon>
        <taxon>Algoriphagus</taxon>
    </lineage>
</organism>
<gene>
    <name evidence="1" type="ORF">SAMN04489723_105291</name>
</gene>
<dbReference type="OrthoDB" id="1489296at2"/>
<dbReference type="Gene3D" id="3.30.1330.60">
    <property type="entry name" value="OmpA-like domain"/>
    <property type="match status" value="1"/>
</dbReference>
<evidence type="ECO:0000313" key="2">
    <source>
        <dbReference type="Proteomes" id="UP000198790"/>
    </source>
</evidence>
<dbReference type="Proteomes" id="UP000198790">
    <property type="component" value="Unassembled WGS sequence"/>
</dbReference>
<accession>A0A1I0ZAJ2</accession>
<dbReference type="InterPro" id="IPR036737">
    <property type="entry name" value="OmpA-like_sf"/>
</dbReference>
<dbReference type="EMBL" id="FOKK01000005">
    <property type="protein sequence ID" value="SFB21253.1"/>
    <property type="molecule type" value="Genomic_DNA"/>
</dbReference>
<reference evidence="1 2" key="1">
    <citation type="submission" date="2016-10" db="EMBL/GenBank/DDBJ databases">
        <authorList>
            <person name="de Groot N.N."/>
        </authorList>
    </citation>
    <scope>NUCLEOTIDE SEQUENCE [LARGE SCALE GENOMIC DNA]</scope>
    <source>
        <strain evidence="1 2">DSM 23399</strain>
    </source>
</reference>
<dbReference type="SUPFAM" id="SSF48452">
    <property type="entry name" value="TPR-like"/>
    <property type="match status" value="1"/>
</dbReference>
<dbReference type="InterPro" id="IPR011990">
    <property type="entry name" value="TPR-like_helical_dom_sf"/>
</dbReference>
<protein>
    <submittedName>
        <fullName evidence="1">OmpA family protein</fullName>
    </submittedName>
</protein>
<dbReference type="Gene3D" id="1.25.40.10">
    <property type="entry name" value="Tetratricopeptide repeat domain"/>
    <property type="match status" value="1"/>
</dbReference>
<sequence>MLDQLFKKKPVLFLMLLLPLLCSSIMVPETDFLKDSKVTPGKLEFFRDSVRFEVSGTIPIESALSPRSPKLSLLFKSSESFIRFEDIELTKKVAEYVYKESFVLAYEPWMEGAFLEAQFFQGKKAQTDPYQKKILARGVITTPLLAKIGNVNPDEPIPQVGLFISTGVLDADLSRSQEFLVKFDAGSSTIKMNAANKKAIADLKSFLTENSSVMSFKITGTQSPESSEGKSSKLGMDRAEAVKKLLLESNVSLKENVTEIKARTNDWFDFRLQLRGYEKLSTQRKDQYYAVLLDGSDYQSQSLSLKKIPGFTQVANELFPGLRAAKIEVVAKPLPGLNQTQSALLQNALNDNSASSDLDLADWAIAGETTPRLEDKAKIYSKMTELFRSVVPYNNLAVVKMRQAQRTLDQATKAKLWKEANELLYQASKIGTDPYVLHNQGQILVLQGNIWEAYKKLSDASVLTRNQDFLKYNESLRGALDIMRGDYKLATLRFDYAYSEPKDFFNKGLAYYLSKDYANATLSFEESVMSGRNYGYGFYGLAMVAAQNAQTEVALLQLEKAINASELIYQKALVDPIFEEIRSSDEFFQIFKPSVTINEK</sequence>
<proteinExistence type="predicted"/>
<dbReference type="SUPFAM" id="SSF103088">
    <property type="entry name" value="OmpA-like"/>
    <property type="match status" value="1"/>
</dbReference>